<dbReference type="AlphaFoldDB" id="M5S4B3"/>
<evidence type="ECO:0000313" key="2">
    <source>
        <dbReference type="EMBL" id="EMI22487.1"/>
    </source>
</evidence>
<keyword evidence="3" id="KW-1185">Reference proteome</keyword>
<dbReference type="PATRIC" id="fig|1265738.3.peg.590"/>
<accession>M5S4B3</accession>
<comment type="caution">
    <text evidence="2">The sequence shown here is derived from an EMBL/GenBank/DDBJ whole genome shotgun (WGS) entry which is preliminary data.</text>
</comment>
<organism evidence="2 3">
    <name type="scientific">Rhodopirellula maiorica SM1</name>
    <dbReference type="NCBI Taxonomy" id="1265738"/>
    <lineage>
        <taxon>Bacteria</taxon>
        <taxon>Pseudomonadati</taxon>
        <taxon>Planctomycetota</taxon>
        <taxon>Planctomycetia</taxon>
        <taxon>Pirellulales</taxon>
        <taxon>Pirellulaceae</taxon>
        <taxon>Novipirellula</taxon>
    </lineage>
</organism>
<evidence type="ECO:0000256" key="1">
    <source>
        <dbReference type="SAM" id="MobiDB-lite"/>
    </source>
</evidence>
<dbReference type="Proteomes" id="UP000011991">
    <property type="component" value="Unassembled WGS sequence"/>
</dbReference>
<proteinExistence type="predicted"/>
<sequence length="67" mass="7439">MEPTGKRRFRSVAKLLAGLYQDRDLVGRAEPSGQDEERGMRGATAKRIARNTGTMTASEMLEERVDA</sequence>
<protein>
    <submittedName>
        <fullName evidence="2">Uncharacterized protein</fullName>
    </submittedName>
</protein>
<feature type="region of interest" description="Disordered" evidence="1">
    <location>
        <begin position="26"/>
        <end position="67"/>
    </location>
</feature>
<gene>
    <name evidence="2" type="ORF">RMSM_00586</name>
</gene>
<dbReference type="RefSeq" id="WP_008691199.1">
    <property type="nucleotide sequence ID" value="NZ_ANOG01000089.1"/>
</dbReference>
<name>M5S4B3_9BACT</name>
<reference evidence="2 3" key="1">
    <citation type="journal article" date="2013" name="Mar. Genomics">
        <title>Expression of sulfatases in Rhodopirellula baltica and the diversity of sulfatases in the genus Rhodopirellula.</title>
        <authorList>
            <person name="Wegner C.E."/>
            <person name="Richter-Heitmann T."/>
            <person name="Klindworth A."/>
            <person name="Klockow C."/>
            <person name="Richter M."/>
            <person name="Achstetter T."/>
            <person name="Glockner F.O."/>
            <person name="Harder J."/>
        </authorList>
    </citation>
    <scope>NUCLEOTIDE SEQUENCE [LARGE SCALE GENOMIC DNA]</scope>
    <source>
        <strain evidence="2 3">SM1</strain>
    </source>
</reference>
<dbReference type="EMBL" id="ANOG01000089">
    <property type="protein sequence ID" value="EMI22487.1"/>
    <property type="molecule type" value="Genomic_DNA"/>
</dbReference>
<evidence type="ECO:0000313" key="3">
    <source>
        <dbReference type="Proteomes" id="UP000011991"/>
    </source>
</evidence>